<evidence type="ECO:0000256" key="1">
    <source>
        <dbReference type="SAM" id="MobiDB-lite"/>
    </source>
</evidence>
<comment type="caution">
    <text evidence="2">The sequence shown here is derived from an EMBL/GenBank/DDBJ whole genome shotgun (WGS) entry which is preliminary data.</text>
</comment>
<dbReference type="Proteomes" id="UP001501570">
    <property type="component" value="Unassembled WGS sequence"/>
</dbReference>
<evidence type="ECO:0000313" key="3">
    <source>
        <dbReference type="Proteomes" id="UP001501570"/>
    </source>
</evidence>
<proteinExistence type="predicted"/>
<accession>A0ABP9SWP7</accession>
<name>A0ABP9SWP7_9ACTN</name>
<dbReference type="EMBL" id="BAABJQ010000058">
    <property type="protein sequence ID" value="GAA5202147.1"/>
    <property type="molecule type" value="Genomic_DNA"/>
</dbReference>
<reference evidence="3" key="1">
    <citation type="journal article" date="2019" name="Int. J. Syst. Evol. Microbiol.">
        <title>The Global Catalogue of Microorganisms (GCM) 10K type strain sequencing project: providing services to taxonomists for standard genome sequencing and annotation.</title>
        <authorList>
            <consortium name="The Broad Institute Genomics Platform"/>
            <consortium name="The Broad Institute Genome Sequencing Center for Infectious Disease"/>
            <person name="Wu L."/>
            <person name="Ma J."/>
        </authorList>
    </citation>
    <scope>NUCLEOTIDE SEQUENCE [LARGE SCALE GENOMIC DNA]</scope>
    <source>
        <strain evidence="3">JCM 18304</strain>
    </source>
</reference>
<feature type="region of interest" description="Disordered" evidence="1">
    <location>
        <begin position="79"/>
        <end position="105"/>
    </location>
</feature>
<feature type="compositionally biased region" description="Pro residues" evidence="1">
    <location>
        <begin position="87"/>
        <end position="102"/>
    </location>
</feature>
<gene>
    <name evidence="2" type="ORF">GCM10023322_83440</name>
</gene>
<organism evidence="2 3">
    <name type="scientific">Rugosimonospora acidiphila</name>
    <dbReference type="NCBI Taxonomy" id="556531"/>
    <lineage>
        <taxon>Bacteria</taxon>
        <taxon>Bacillati</taxon>
        <taxon>Actinomycetota</taxon>
        <taxon>Actinomycetes</taxon>
        <taxon>Micromonosporales</taxon>
        <taxon>Micromonosporaceae</taxon>
        <taxon>Rugosimonospora</taxon>
    </lineage>
</organism>
<protein>
    <submittedName>
        <fullName evidence="2">Uncharacterized protein</fullName>
    </submittedName>
</protein>
<keyword evidence="3" id="KW-1185">Reference proteome</keyword>
<evidence type="ECO:0000313" key="2">
    <source>
        <dbReference type="EMBL" id="GAA5202147.1"/>
    </source>
</evidence>
<sequence length="131" mass="14381">MLAGQRHALSPSWQIDRLDHLWRHHPPGSASTVITIAAAPALAGLAGTAATLLGEDVVHPLWTTCGPLSRLFKLRRQTRAAWHGRQPRPPIGTSPDEPPSPPKANAAFSLFIPPFSYHQQECGRSCRAEWR</sequence>